<evidence type="ECO:0000313" key="1">
    <source>
        <dbReference type="EMBL" id="MBB3187292.1"/>
    </source>
</evidence>
<organism evidence="1 2">
    <name type="scientific">Microbacter margulisiae</name>
    <dbReference type="NCBI Taxonomy" id="1350067"/>
    <lineage>
        <taxon>Bacteria</taxon>
        <taxon>Pseudomonadati</taxon>
        <taxon>Bacteroidota</taxon>
        <taxon>Bacteroidia</taxon>
        <taxon>Bacteroidales</taxon>
        <taxon>Porphyromonadaceae</taxon>
        <taxon>Microbacter</taxon>
    </lineage>
</organism>
<accession>A0A7W5H2C9</accession>
<proteinExistence type="predicted"/>
<keyword evidence="2" id="KW-1185">Reference proteome</keyword>
<protein>
    <submittedName>
        <fullName evidence="1">Uncharacterized protein</fullName>
    </submittedName>
</protein>
<dbReference type="RefSeq" id="WP_183413072.1">
    <property type="nucleotide sequence ID" value="NZ_JACHYB010000001.1"/>
</dbReference>
<reference evidence="1 2" key="1">
    <citation type="submission" date="2020-08" db="EMBL/GenBank/DDBJ databases">
        <title>Genomic Encyclopedia of Type Strains, Phase IV (KMG-IV): sequencing the most valuable type-strain genomes for metagenomic binning, comparative biology and taxonomic classification.</title>
        <authorList>
            <person name="Goeker M."/>
        </authorList>
    </citation>
    <scope>NUCLEOTIDE SEQUENCE [LARGE SCALE GENOMIC DNA]</scope>
    <source>
        <strain evidence="1 2">DSM 27471</strain>
    </source>
</reference>
<evidence type="ECO:0000313" key="2">
    <source>
        <dbReference type="Proteomes" id="UP000544222"/>
    </source>
</evidence>
<sequence length="61" mass="7005">MKKEEVDKTALAAIGLALHEMAEEVHDVESNVLTIQYNNFGYSPWSSKVLLMRQPIFVKKR</sequence>
<dbReference type="EMBL" id="JACHYB010000001">
    <property type="protein sequence ID" value="MBB3187292.1"/>
    <property type="molecule type" value="Genomic_DNA"/>
</dbReference>
<comment type="caution">
    <text evidence="1">The sequence shown here is derived from an EMBL/GenBank/DDBJ whole genome shotgun (WGS) entry which is preliminary data.</text>
</comment>
<gene>
    <name evidence="1" type="ORF">FHX64_001455</name>
</gene>
<dbReference type="Proteomes" id="UP000544222">
    <property type="component" value="Unassembled WGS sequence"/>
</dbReference>
<dbReference type="AlphaFoldDB" id="A0A7W5H2C9"/>
<name>A0A7W5H2C9_9PORP</name>